<sequence>MRVTSSLLSLHAALAALALAGGAAAQTKSPFVPGTPGTQRPGLAPSSALPAQALGTTAATPALPTAAALGAPRVSVWNGVTRVNLDLPAGANATFTPTSAGLRLDVRGVSAAPTVIENLGANLTTYRVSAAAGSVTIIVGTPYPLGLDDGWRAASTPVTGGGSLLTLEFGGSVRGGAVGIVGAEVRTTPPAAAIPPGDAHSGQVVTPPTLPPLPGASPTSANTTSGRVPGTPQAGAQLTAPRVGKNPGLTRAVLDLPPGVSFRVTPSGTALRVDVTGAGAATMSAQNVSPELGAWRVDPSGSGAVVTFITPTPLAARSGWRSLLLPPVAGSDRSRLALDFSPALADLTPLPAAERTLAFIPPVQNLTLASAGGASDAFAPGAPAVSTPARVVIDAGHGGVDPGAIGTVTEKAVTLDVALRVRDLLRGAGVDVVMTRDRDTQISTNKNADLAARAALASAPANLFVSIHVNSMDRSTMLRGYGVETWWYPNNPNSSTLARNLQNRVVGVTGAYSRGTKNSQPLYVLRYARVPAALVEIGYASHPVDGLNLQSDAYLERVAVGIAQGIRDTLLQGITK</sequence>
<dbReference type="PANTHER" id="PTHR30404">
    <property type="entry name" value="N-ACETYLMURAMOYL-L-ALANINE AMIDASE"/>
    <property type="match status" value="1"/>
</dbReference>
<protein>
    <submittedName>
        <fullName evidence="5">Cell wall hydrolase/autolysin</fullName>
    </submittedName>
</protein>
<dbReference type="eggNOG" id="COG0860">
    <property type="taxonomic scope" value="Bacteria"/>
</dbReference>
<feature type="region of interest" description="Disordered" evidence="2">
    <location>
        <begin position="195"/>
        <end position="232"/>
    </location>
</feature>
<organism evidence="5 6">
    <name type="scientific">Deinococcus maricopensis (strain DSM 21211 / LMG 22137 / NRRL B-23946 / LB-34)</name>
    <dbReference type="NCBI Taxonomy" id="709986"/>
    <lineage>
        <taxon>Bacteria</taxon>
        <taxon>Thermotogati</taxon>
        <taxon>Deinococcota</taxon>
        <taxon>Deinococci</taxon>
        <taxon>Deinococcales</taxon>
        <taxon>Deinococcaceae</taxon>
        <taxon>Deinococcus</taxon>
    </lineage>
</organism>
<dbReference type="GO" id="GO:0030288">
    <property type="term" value="C:outer membrane-bounded periplasmic space"/>
    <property type="evidence" value="ECO:0007669"/>
    <property type="project" value="TreeGrafter"/>
</dbReference>
<dbReference type="Proteomes" id="UP000008635">
    <property type="component" value="Chromosome"/>
</dbReference>
<proteinExistence type="predicted"/>
<feature type="compositionally biased region" description="Polar residues" evidence="2">
    <location>
        <begin position="217"/>
        <end position="226"/>
    </location>
</feature>
<dbReference type="InterPro" id="IPR050695">
    <property type="entry name" value="N-acetylmuramoyl_amidase_3"/>
</dbReference>
<dbReference type="HOGENOM" id="CLU_468291_0_0_0"/>
<dbReference type="OrthoDB" id="9772024at2"/>
<dbReference type="CDD" id="cd02696">
    <property type="entry name" value="MurNAc-LAA"/>
    <property type="match status" value="1"/>
</dbReference>
<evidence type="ECO:0000313" key="5">
    <source>
        <dbReference type="EMBL" id="ADV68718.1"/>
    </source>
</evidence>
<gene>
    <name evidence="5" type="ordered locus">Deima_3089</name>
</gene>
<dbReference type="EMBL" id="CP002454">
    <property type="protein sequence ID" value="ADV68718.1"/>
    <property type="molecule type" value="Genomic_DNA"/>
</dbReference>
<dbReference type="STRING" id="709986.Deima_3089"/>
<evidence type="ECO:0000256" key="3">
    <source>
        <dbReference type="SAM" id="SignalP"/>
    </source>
</evidence>
<feature type="chain" id="PRO_5003231904" evidence="3">
    <location>
        <begin position="26"/>
        <end position="576"/>
    </location>
</feature>
<evidence type="ECO:0000259" key="4">
    <source>
        <dbReference type="SMART" id="SM00646"/>
    </source>
</evidence>
<keyword evidence="6" id="KW-1185">Reference proteome</keyword>
<dbReference type="PANTHER" id="PTHR30404:SF0">
    <property type="entry name" value="N-ACETYLMURAMOYL-L-ALANINE AMIDASE AMIC"/>
    <property type="match status" value="1"/>
</dbReference>
<keyword evidence="3" id="KW-0732">Signal</keyword>
<reference evidence="5 6" key="1">
    <citation type="journal article" date="2011" name="Stand. Genomic Sci.">
        <title>Complete genome sequence of Deinococcus maricopensis type strain (LB-34).</title>
        <authorList>
            <person name="Pukall R."/>
            <person name="Zeytun A."/>
            <person name="Lucas S."/>
            <person name="Lapidus A."/>
            <person name="Hammon N."/>
            <person name="Deshpande S."/>
            <person name="Nolan M."/>
            <person name="Cheng J.F."/>
            <person name="Pitluck S."/>
            <person name="Liolios K."/>
            <person name="Pagani I."/>
            <person name="Mikhailova N."/>
            <person name="Ivanova N."/>
            <person name="Mavromatis K."/>
            <person name="Pati A."/>
            <person name="Tapia R."/>
            <person name="Han C."/>
            <person name="Goodwin L."/>
            <person name="Chen A."/>
            <person name="Palaniappan K."/>
            <person name="Land M."/>
            <person name="Hauser L."/>
            <person name="Chang Y.J."/>
            <person name="Jeffries C.D."/>
            <person name="Brambilla E.M."/>
            <person name="Rohde M."/>
            <person name="Goker M."/>
            <person name="Detter J.C."/>
            <person name="Woyke T."/>
            <person name="Bristow J."/>
            <person name="Eisen J.A."/>
            <person name="Markowitz V."/>
            <person name="Hugenholtz P."/>
            <person name="Kyrpides N.C."/>
            <person name="Klenk H.P."/>
        </authorList>
    </citation>
    <scope>NUCLEOTIDE SEQUENCE [LARGE SCALE GENOMIC DNA]</scope>
    <source>
        <strain evidence="6">DSM 21211 / LMG 22137 / NRRL B-23946 / LB-34</strain>
    </source>
</reference>
<dbReference type="GO" id="GO:0009253">
    <property type="term" value="P:peptidoglycan catabolic process"/>
    <property type="evidence" value="ECO:0007669"/>
    <property type="project" value="InterPro"/>
</dbReference>
<evidence type="ECO:0000256" key="1">
    <source>
        <dbReference type="ARBA" id="ARBA00022801"/>
    </source>
</evidence>
<name>E8UC57_DEIML</name>
<dbReference type="SUPFAM" id="SSF53187">
    <property type="entry name" value="Zn-dependent exopeptidases"/>
    <property type="match status" value="1"/>
</dbReference>
<evidence type="ECO:0000313" key="6">
    <source>
        <dbReference type="Proteomes" id="UP000008635"/>
    </source>
</evidence>
<feature type="signal peptide" evidence="3">
    <location>
        <begin position="1"/>
        <end position="25"/>
    </location>
</feature>
<dbReference type="GO" id="GO:0008745">
    <property type="term" value="F:N-acetylmuramoyl-L-alanine amidase activity"/>
    <property type="evidence" value="ECO:0007669"/>
    <property type="project" value="InterPro"/>
</dbReference>
<dbReference type="KEGG" id="dmr:Deima_3089"/>
<evidence type="ECO:0000256" key="2">
    <source>
        <dbReference type="SAM" id="MobiDB-lite"/>
    </source>
</evidence>
<accession>E8UC57</accession>
<dbReference type="SMART" id="SM00646">
    <property type="entry name" value="Ami_3"/>
    <property type="match status" value="1"/>
</dbReference>
<reference evidence="6" key="2">
    <citation type="submission" date="2011-01" db="EMBL/GenBank/DDBJ databases">
        <title>The complete genome of Deinococcus maricopensis DSM 21211.</title>
        <authorList>
            <consortium name="US DOE Joint Genome Institute (JGI-PGF)"/>
            <person name="Lucas S."/>
            <person name="Copeland A."/>
            <person name="Lapidus A."/>
            <person name="Goodwin L."/>
            <person name="Pitluck S."/>
            <person name="Kyrpides N."/>
            <person name="Mavromatis K."/>
            <person name="Pagani I."/>
            <person name="Ivanova N."/>
            <person name="Ovchinnikova G."/>
            <person name="Zeytun A."/>
            <person name="Detter J.C."/>
            <person name="Han C."/>
            <person name="Land M."/>
            <person name="Hauser L."/>
            <person name="Markowitz V."/>
            <person name="Cheng J.-F."/>
            <person name="Hugenholtz P."/>
            <person name="Woyke T."/>
            <person name="Wu D."/>
            <person name="Pukall R."/>
            <person name="Gehrich-Schroeter G."/>
            <person name="Brambilla E."/>
            <person name="Klenk H.-P."/>
            <person name="Eisen J.A."/>
        </authorList>
    </citation>
    <scope>NUCLEOTIDE SEQUENCE [LARGE SCALE GENOMIC DNA]</scope>
    <source>
        <strain evidence="6">DSM 21211 / LMG 22137 / NRRL B-23946 / LB-34</strain>
    </source>
</reference>
<feature type="domain" description="MurNAc-LAA" evidence="4">
    <location>
        <begin position="454"/>
        <end position="567"/>
    </location>
</feature>
<keyword evidence="1 5" id="KW-0378">Hydrolase</keyword>
<dbReference type="AlphaFoldDB" id="E8UC57"/>
<dbReference type="InterPro" id="IPR002508">
    <property type="entry name" value="MurNAc-LAA_cat"/>
</dbReference>
<dbReference type="Pfam" id="PF01520">
    <property type="entry name" value="Amidase_3"/>
    <property type="match status" value="1"/>
</dbReference>
<dbReference type="Gene3D" id="3.40.630.40">
    <property type="entry name" value="Zn-dependent exopeptidases"/>
    <property type="match status" value="1"/>
</dbReference>